<sequence length="84" mass="9329">MDKEIRNLVVWSEGNEVSGQGGNTAFVTAPDYLAKLPAGEEQKAQLEAFRLKIIEAFQVLWPGEVVDAQYDYEMAAEDARVDPV</sequence>
<proteinExistence type="predicted"/>
<comment type="caution">
    <text evidence="1">The sequence shown here is derived from an EMBL/GenBank/DDBJ whole genome shotgun (WGS) entry which is preliminary data.</text>
</comment>
<gene>
    <name evidence="1" type="ORF">HNP46_006363</name>
</gene>
<dbReference type="RefSeq" id="WP_184596966.1">
    <property type="nucleotide sequence ID" value="NZ_JACHLI010000040.1"/>
</dbReference>
<reference evidence="1 2" key="1">
    <citation type="submission" date="2020-08" db="EMBL/GenBank/DDBJ databases">
        <title>Functional genomics of gut bacteria from endangered species of beetles.</title>
        <authorList>
            <person name="Carlos-Shanley C."/>
        </authorList>
    </citation>
    <scope>NUCLEOTIDE SEQUENCE [LARGE SCALE GENOMIC DNA]</scope>
    <source>
        <strain evidence="1 2">S00179</strain>
    </source>
</reference>
<organism evidence="1 2">
    <name type="scientific">Pseudomonas nitroreducens</name>
    <dbReference type="NCBI Taxonomy" id="46680"/>
    <lineage>
        <taxon>Bacteria</taxon>
        <taxon>Pseudomonadati</taxon>
        <taxon>Pseudomonadota</taxon>
        <taxon>Gammaproteobacteria</taxon>
        <taxon>Pseudomonadales</taxon>
        <taxon>Pseudomonadaceae</taxon>
        <taxon>Pseudomonas</taxon>
    </lineage>
</organism>
<protein>
    <submittedName>
        <fullName evidence="1">Uncharacterized protein</fullName>
    </submittedName>
</protein>
<evidence type="ECO:0000313" key="1">
    <source>
        <dbReference type="EMBL" id="MBB4867450.1"/>
    </source>
</evidence>
<evidence type="ECO:0000313" key="2">
    <source>
        <dbReference type="Proteomes" id="UP000566995"/>
    </source>
</evidence>
<dbReference type="EMBL" id="JACHLI010000040">
    <property type="protein sequence ID" value="MBB4867450.1"/>
    <property type="molecule type" value="Genomic_DNA"/>
</dbReference>
<accession>A0A7W7KRW9</accession>
<dbReference type="Proteomes" id="UP000566995">
    <property type="component" value="Unassembled WGS sequence"/>
</dbReference>
<dbReference type="AlphaFoldDB" id="A0A7W7KRW9"/>
<name>A0A7W7KRW9_PSENT</name>